<accession>A0A6J8END9</accession>
<evidence type="ECO:0000313" key="2">
    <source>
        <dbReference type="EMBL" id="CAC5421376.1"/>
    </source>
</evidence>
<sequence>MWRIYTQGEDDRSKLLISGIVVRDRLVNFYSQNSRSPDYVNPDHVKIRVKDIPCSADDGQITYFLENAGCKIHRYFRERIRVDDLITNCLSGDRIFYCEPVEQPFPRQVTIGNYRATIFHKGQPTKKRDDMVCKKCLEKSHFISNCRNDWKCNICKNSGHKQSEYDENTDSQTADNNDETSHTQQNETKQMQEMPNQQLQEMPKQKWQEVLTRNPKKTQNKNLPEGPIEQSQPLFQTITNAENDINTGQDITSSPKKA</sequence>
<organism evidence="2 3">
    <name type="scientific">Mytilus coruscus</name>
    <name type="common">Sea mussel</name>
    <dbReference type="NCBI Taxonomy" id="42192"/>
    <lineage>
        <taxon>Eukaryota</taxon>
        <taxon>Metazoa</taxon>
        <taxon>Spiralia</taxon>
        <taxon>Lophotrochozoa</taxon>
        <taxon>Mollusca</taxon>
        <taxon>Bivalvia</taxon>
        <taxon>Autobranchia</taxon>
        <taxon>Pteriomorphia</taxon>
        <taxon>Mytilida</taxon>
        <taxon>Mytiloidea</taxon>
        <taxon>Mytilidae</taxon>
        <taxon>Mytilinae</taxon>
        <taxon>Mytilus</taxon>
    </lineage>
</organism>
<dbReference type="OrthoDB" id="6161246at2759"/>
<protein>
    <submittedName>
        <fullName evidence="2">Uncharacterized protein</fullName>
    </submittedName>
</protein>
<dbReference type="EMBL" id="CACVKT020009349">
    <property type="protein sequence ID" value="CAC5421376.1"/>
    <property type="molecule type" value="Genomic_DNA"/>
</dbReference>
<reference evidence="2 3" key="1">
    <citation type="submission" date="2020-06" db="EMBL/GenBank/DDBJ databases">
        <authorList>
            <person name="Li R."/>
            <person name="Bekaert M."/>
        </authorList>
    </citation>
    <scope>NUCLEOTIDE SEQUENCE [LARGE SCALE GENOMIC DNA]</scope>
    <source>
        <strain evidence="3">wild</strain>
    </source>
</reference>
<feature type="compositionally biased region" description="Polar residues" evidence="1">
    <location>
        <begin position="182"/>
        <end position="200"/>
    </location>
</feature>
<proteinExistence type="predicted"/>
<dbReference type="GO" id="GO:0003676">
    <property type="term" value="F:nucleic acid binding"/>
    <property type="evidence" value="ECO:0007669"/>
    <property type="project" value="InterPro"/>
</dbReference>
<evidence type="ECO:0000256" key="1">
    <source>
        <dbReference type="SAM" id="MobiDB-lite"/>
    </source>
</evidence>
<dbReference type="InterPro" id="IPR036875">
    <property type="entry name" value="Znf_CCHC_sf"/>
</dbReference>
<dbReference type="Proteomes" id="UP000507470">
    <property type="component" value="Unassembled WGS sequence"/>
</dbReference>
<keyword evidence="3" id="KW-1185">Reference proteome</keyword>
<name>A0A6J8END9_MYTCO</name>
<dbReference type="SUPFAM" id="SSF57756">
    <property type="entry name" value="Retrovirus zinc finger-like domains"/>
    <property type="match status" value="1"/>
</dbReference>
<evidence type="ECO:0000313" key="3">
    <source>
        <dbReference type="Proteomes" id="UP000507470"/>
    </source>
</evidence>
<gene>
    <name evidence="2" type="ORF">MCOR_53510</name>
</gene>
<feature type="region of interest" description="Disordered" evidence="1">
    <location>
        <begin position="160"/>
        <end position="258"/>
    </location>
</feature>
<feature type="compositionally biased region" description="Polar residues" evidence="1">
    <location>
        <begin position="229"/>
        <end position="258"/>
    </location>
</feature>
<dbReference type="GO" id="GO:0008270">
    <property type="term" value="F:zinc ion binding"/>
    <property type="evidence" value="ECO:0007669"/>
    <property type="project" value="InterPro"/>
</dbReference>
<dbReference type="AlphaFoldDB" id="A0A6J8END9"/>